<evidence type="ECO:0000313" key="6">
    <source>
        <dbReference type="Proteomes" id="UP001164803"/>
    </source>
</evidence>
<keyword evidence="3" id="KW-0472">Membrane</keyword>
<feature type="compositionally biased region" description="Low complexity" evidence="2">
    <location>
        <begin position="272"/>
        <end position="285"/>
    </location>
</feature>
<dbReference type="RefSeq" id="WP_268044828.1">
    <property type="nucleotide sequence ID" value="NZ_CP104064.1"/>
</dbReference>
<sequence length="352" mass="38447">MMLSAQVPLSRGLRITGKWTKNEWTVLSCLGIGANGAVYSVRQQGGEQVAMKVCSDAGAVAFEWGLLERMAKAGTAFPKPHCIDDSANQSALYFYVMEQVGGRPLIEAWPRLSTRDAVRVLIGIGYGLRDLHASGHAFCDIKPQNVLVDVGKTQCVRFVDVGGVTPFGRSVRQFTPTSDCAYWGFGERRASAAYDIAAVMLTVTCLQSPPPPNLSQWTVERRKAWLQRAVRATGDSAWRGLAEDAIQGKLQAADEFIRRLYVLAKYPPAPQQPRRAATSSSGGRRMTSVPPSTAMSGAKSGHMGQTSAIPKRTRNRQAARAGGDWTERFMWISLTCAIVSTAGAWAVYFRWL</sequence>
<keyword evidence="1" id="KW-0547">Nucleotide-binding</keyword>
<feature type="transmembrane region" description="Helical" evidence="3">
    <location>
        <begin position="329"/>
        <end position="349"/>
    </location>
</feature>
<proteinExistence type="predicted"/>
<dbReference type="InterPro" id="IPR011009">
    <property type="entry name" value="Kinase-like_dom_sf"/>
</dbReference>
<feature type="domain" description="Protein kinase" evidence="4">
    <location>
        <begin position="24"/>
        <end position="352"/>
    </location>
</feature>
<protein>
    <submittedName>
        <fullName evidence="5">Phosphotransferase</fullName>
    </submittedName>
</protein>
<dbReference type="Gene3D" id="1.10.510.10">
    <property type="entry name" value="Transferase(Phosphotransferase) domain 1"/>
    <property type="match status" value="1"/>
</dbReference>
<dbReference type="InterPro" id="IPR000719">
    <property type="entry name" value="Prot_kinase_dom"/>
</dbReference>
<keyword evidence="1" id="KW-0067">ATP-binding</keyword>
<feature type="binding site" evidence="1">
    <location>
        <position position="52"/>
    </location>
    <ligand>
        <name>ATP</name>
        <dbReference type="ChEBI" id="CHEBI:30616"/>
    </ligand>
</feature>
<evidence type="ECO:0000256" key="3">
    <source>
        <dbReference type="SAM" id="Phobius"/>
    </source>
</evidence>
<dbReference type="PROSITE" id="PS50011">
    <property type="entry name" value="PROTEIN_KINASE_DOM"/>
    <property type="match status" value="1"/>
</dbReference>
<keyword evidence="3" id="KW-0812">Transmembrane</keyword>
<dbReference type="EMBL" id="CP104064">
    <property type="protein sequence ID" value="WAH37347.1"/>
    <property type="molecule type" value="Genomic_DNA"/>
</dbReference>
<dbReference type="Pfam" id="PF00069">
    <property type="entry name" value="Pkinase"/>
    <property type="match status" value="1"/>
</dbReference>
<feature type="region of interest" description="Disordered" evidence="2">
    <location>
        <begin position="270"/>
        <end position="318"/>
    </location>
</feature>
<accession>A0ABY6Z391</accession>
<keyword evidence="3" id="KW-1133">Transmembrane helix</keyword>
<evidence type="ECO:0000313" key="5">
    <source>
        <dbReference type="EMBL" id="WAH37347.1"/>
    </source>
</evidence>
<dbReference type="PROSITE" id="PS00107">
    <property type="entry name" value="PROTEIN_KINASE_ATP"/>
    <property type="match status" value="1"/>
</dbReference>
<evidence type="ECO:0000256" key="2">
    <source>
        <dbReference type="SAM" id="MobiDB-lite"/>
    </source>
</evidence>
<evidence type="ECO:0000259" key="4">
    <source>
        <dbReference type="PROSITE" id="PS50011"/>
    </source>
</evidence>
<reference evidence="5" key="1">
    <citation type="submission" date="2022-08" db="EMBL/GenBank/DDBJ databases">
        <title>Alicyclobacillus dauci DSM2870, complete genome.</title>
        <authorList>
            <person name="Wang Q."/>
            <person name="Cai R."/>
            <person name="Wang Z."/>
        </authorList>
    </citation>
    <scope>NUCLEOTIDE SEQUENCE</scope>
    <source>
        <strain evidence="5">DSM 28700</strain>
    </source>
</reference>
<gene>
    <name evidence="5" type="ORF">NZD86_02030</name>
</gene>
<evidence type="ECO:0000256" key="1">
    <source>
        <dbReference type="PROSITE-ProRule" id="PRU10141"/>
    </source>
</evidence>
<keyword evidence="6" id="KW-1185">Reference proteome</keyword>
<dbReference type="InterPro" id="IPR017441">
    <property type="entry name" value="Protein_kinase_ATP_BS"/>
</dbReference>
<name>A0ABY6Z391_9BACL</name>
<dbReference type="Proteomes" id="UP001164803">
    <property type="component" value="Chromosome"/>
</dbReference>
<dbReference type="SUPFAM" id="SSF56112">
    <property type="entry name" value="Protein kinase-like (PK-like)"/>
    <property type="match status" value="1"/>
</dbReference>
<dbReference type="SMART" id="SM00220">
    <property type="entry name" value="S_TKc"/>
    <property type="match status" value="1"/>
</dbReference>
<organism evidence="5 6">
    <name type="scientific">Alicyclobacillus dauci</name>
    <dbReference type="NCBI Taxonomy" id="1475485"/>
    <lineage>
        <taxon>Bacteria</taxon>
        <taxon>Bacillati</taxon>
        <taxon>Bacillota</taxon>
        <taxon>Bacilli</taxon>
        <taxon>Bacillales</taxon>
        <taxon>Alicyclobacillaceae</taxon>
        <taxon>Alicyclobacillus</taxon>
    </lineage>
</organism>